<organism evidence="1 2">
    <name type="scientific">Tetrahymena thermophila (strain SB210)</name>
    <dbReference type="NCBI Taxonomy" id="312017"/>
    <lineage>
        <taxon>Eukaryota</taxon>
        <taxon>Sar</taxon>
        <taxon>Alveolata</taxon>
        <taxon>Ciliophora</taxon>
        <taxon>Intramacronucleata</taxon>
        <taxon>Oligohymenophorea</taxon>
        <taxon>Hymenostomatida</taxon>
        <taxon>Tetrahymenina</taxon>
        <taxon>Tetrahymenidae</taxon>
        <taxon>Tetrahymena</taxon>
    </lineage>
</organism>
<evidence type="ECO:0000313" key="1">
    <source>
        <dbReference type="EMBL" id="EAR91687.1"/>
    </source>
</evidence>
<accession>Q232Z3</accession>
<evidence type="ECO:0000313" key="2">
    <source>
        <dbReference type="Proteomes" id="UP000009168"/>
    </source>
</evidence>
<sequence>MELVFQKNFNNVNDVLTKIGQPTYKSVNEINIEQLDKLKGIRSKQSVLFNQRFLENNESIANRVNNVRVRAIISGVNLNLRYRQLPHLILYSDELRQRYSQYFWDYELIFRAGIFGVAYLLSELHYKLLQWILKHGIKIADKIVGYFIDKDSMNRQWFGALLISYLTYKFSSGIEKYFDIYSIYQGYKLYSDDFQSDIRNFKKSIDYFEKRQE</sequence>
<proteinExistence type="predicted"/>
<dbReference type="HOGENOM" id="CLU_1296687_0_0_1"/>
<name>Q232Z3_TETTS</name>
<dbReference type="InParanoid" id="Q232Z3"/>
<keyword evidence="2" id="KW-1185">Reference proteome</keyword>
<gene>
    <name evidence="1" type="ORF">TTHERM_00394600</name>
</gene>
<dbReference type="EMBL" id="GG662770">
    <property type="protein sequence ID" value="EAR91687.1"/>
    <property type="molecule type" value="Genomic_DNA"/>
</dbReference>
<reference evidence="2" key="1">
    <citation type="journal article" date="2006" name="PLoS Biol.">
        <title>Macronuclear genome sequence of the ciliate Tetrahymena thermophila, a model eukaryote.</title>
        <authorList>
            <person name="Eisen J.A."/>
            <person name="Coyne R.S."/>
            <person name="Wu M."/>
            <person name="Wu D."/>
            <person name="Thiagarajan M."/>
            <person name="Wortman J.R."/>
            <person name="Badger J.H."/>
            <person name="Ren Q."/>
            <person name="Amedeo P."/>
            <person name="Jones K.M."/>
            <person name="Tallon L.J."/>
            <person name="Delcher A.L."/>
            <person name="Salzberg S.L."/>
            <person name="Silva J.C."/>
            <person name="Haas B.J."/>
            <person name="Majoros W.H."/>
            <person name="Farzad M."/>
            <person name="Carlton J.M."/>
            <person name="Smith R.K. Jr."/>
            <person name="Garg J."/>
            <person name="Pearlman R.E."/>
            <person name="Karrer K.M."/>
            <person name="Sun L."/>
            <person name="Manning G."/>
            <person name="Elde N.C."/>
            <person name="Turkewitz A.P."/>
            <person name="Asai D.J."/>
            <person name="Wilkes D.E."/>
            <person name="Wang Y."/>
            <person name="Cai H."/>
            <person name="Collins K."/>
            <person name="Stewart B.A."/>
            <person name="Lee S.R."/>
            <person name="Wilamowska K."/>
            <person name="Weinberg Z."/>
            <person name="Ruzzo W.L."/>
            <person name="Wloga D."/>
            <person name="Gaertig J."/>
            <person name="Frankel J."/>
            <person name="Tsao C.-C."/>
            <person name="Gorovsky M.A."/>
            <person name="Keeling P.J."/>
            <person name="Waller R.F."/>
            <person name="Patron N.J."/>
            <person name="Cherry J.M."/>
            <person name="Stover N.A."/>
            <person name="Krieger C.J."/>
            <person name="del Toro C."/>
            <person name="Ryder H.F."/>
            <person name="Williamson S.C."/>
            <person name="Barbeau R.A."/>
            <person name="Hamilton E.P."/>
            <person name="Orias E."/>
        </authorList>
    </citation>
    <scope>NUCLEOTIDE SEQUENCE [LARGE SCALE GENOMIC DNA]</scope>
    <source>
        <strain evidence="2">SB210</strain>
    </source>
</reference>
<dbReference type="GeneID" id="7822708"/>
<dbReference type="Proteomes" id="UP000009168">
    <property type="component" value="Unassembled WGS sequence"/>
</dbReference>
<dbReference type="RefSeq" id="XP_001011932.1">
    <property type="nucleotide sequence ID" value="XM_001011932.1"/>
</dbReference>
<dbReference type="KEGG" id="tet:TTHERM_00394600"/>
<protein>
    <submittedName>
        <fullName evidence="1">Uncharacterized protein</fullName>
    </submittedName>
</protein>
<dbReference type="AlphaFoldDB" id="Q232Z3"/>